<name>A0ABD0JQU0_9CAEN</name>
<organism evidence="3 4">
    <name type="scientific">Batillaria attramentaria</name>
    <dbReference type="NCBI Taxonomy" id="370345"/>
    <lineage>
        <taxon>Eukaryota</taxon>
        <taxon>Metazoa</taxon>
        <taxon>Spiralia</taxon>
        <taxon>Lophotrochozoa</taxon>
        <taxon>Mollusca</taxon>
        <taxon>Gastropoda</taxon>
        <taxon>Caenogastropoda</taxon>
        <taxon>Sorbeoconcha</taxon>
        <taxon>Cerithioidea</taxon>
        <taxon>Batillariidae</taxon>
        <taxon>Batillaria</taxon>
    </lineage>
</organism>
<keyword evidence="1" id="KW-0472">Membrane</keyword>
<accession>A0ABD0JQU0</accession>
<proteinExistence type="predicted"/>
<dbReference type="AlphaFoldDB" id="A0ABD0JQU0"/>
<evidence type="ECO:0000313" key="4">
    <source>
        <dbReference type="Proteomes" id="UP001519460"/>
    </source>
</evidence>
<reference evidence="3 4" key="1">
    <citation type="journal article" date="2023" name="Sci. Data">
        <title>Genome assembly of the Korean intertidal mud-creeper Batillaria attramentaria.</title>
        <authorList>
            <person name="Patra A.K."/>
            <person name="Ho P.T."/>
            <person name="Jun S."/>
            <person name="Lee S.J."/>
            <person name="Kim Y."/>
            <person name="Won Y.J."/>
        </authorList>
    </citation>
    <scope>NUCLEOTIDE SEQUENCE [LARGE SCALE GENOMIC DNA]</scope>
    <source>
        <strain evidence="3">Wonlab-2016</strain>
    </source>
</reference>
<evidence type="ECO:0000256" key="2">
    <source>
        <dbReference type="SAM" id="SignalP"/>
    </source>
</evidence>
<protein>
    <submittedName>
        <fullName evidence="3">Uncharacterized protein</fullName>
    </submittedName>
</protein>
<evidence type="ECO:0000256" key="1">
    <source>
        <dbReference type="SAM" id="Phobius"/>
    </source>
</evidence>
<evidence type="ECO:0000313" key="3">
    <source>
        <dbReference type="EMBL" id="KAK7477010.1"/>
    </source>
</evidence>
<comment type="caution">
    <text evidence="3">The sequence shown here is derived from an EMBL/GenBank/DDBJ whole genome shotgun (WGS) entry which is preliminary data.</text>
</comment>
<dbReference type="Proteomes" id="UP001519460">
    <property type="component" value="Unassembled WGS sequence"/>
</dbReference>
<keyword evidence="4" id="KW-1185">Reference proteome</keyword>
<dbReference type="PROSITE" id="PS51257">
    <property type="entry name" value="PROKAR_LIPOPROTEIN"/>
    <property type="match status" value="1"/>
</dbReference>
<keyword evidence="1" id="KW-1133">Transmembrane helix</keyword>
<gene>
    <name evidence="3" type="ORF">BaRGS_00031690</name>
</gene>
<feature type="transmembrane region" description="Helical" evidence="1">
    <location>
        <begin position="148"/>
        <end position="170"/>
    </location>
</feature>
<keyword evidence="2" id="KW-0732">Signal</keyword>
<sequence>MMRCDIMRRCTVVLLTLLSAFSGCAGLLCRVCSYSSDDPHASTDCIYSPALITGPNSQIHCNRSCFTQENFNLESRQIVSYMRTCSAKPDTGYCVDDTWSKVCYDSCRTDFCNDFSKPLHEVYPTQNKENPDVNYYPSGNAASHLRGIQSFCGSCLIAVGAFLLITRYAVE</sequence>
<feature type="chain" id="PRO_5044776956" evidence="2">
    <location>
        <begin position="27"/>
        <end position="171"/>
    </location>
</feature>
<dbReference type="EMBL" id="JACVVK020000359">
    <property type="protein sequence ID" value="KAK7477010.1"/>
    <property type="molecule type" value="Genomic_DNA"/>
</dbReference>
<keyword evidence="1" id="KW-0812">Transmembrane</keyword>
<feature type="signal peptide" evidence="2">
    <location>
        <begin position="1"/>
        <end position="26"/>
    </location>
</feature>